<reference evidence="3 4" key="1">
    <citation type="journal article" date="2019" name="Int. J. Syst. Evol. Microbiol.">
        <title>The Global Catalogue of Microorganisms (GCM) 10K type strain sequencing project: providing services to taxonomists for standard genome sequencing and annotation.</title>
        <authorList>
            <consortium name="The Broad Institute Genomics Platform"/>
            <consortium name="The Broad Institute Genome Sequencing Center for Infectious Disease"/>
            <person name="Wu L."/>
            <person name="Ma J."/>
        </authorList>
    </citation>
    <scope>NUCLEOTIDE SEQUENCE [LARGE SCALE GENOMIC DNA]</scope>
    <source>
        <strain evidence="3 4">JCM 6833</strain>
    </source>
</reference>
<comment type="caution">
    <text evidence="3">The sequence shown here is derived from an EMBL/GenBank/DDBJ whole genome shotgun (WGS) entry which is preliminary data.</text>
</comment>
<organism evidence="3 4">
    <name type="scientific">Actinomadura fulvescens</name>
    <dbReference type="NCBI Taxonomy" id="46160"/>
    <lineage>
        <taxon>Bacteria</taxon>
        <taxon>Bacillati</taxon>
        <taxon>Actinomycetota</taxon>
        <taxon>Actinomycetes</taxon>
        <taxon>Streptosporangiales</taxon>
        <taxon>Thermomonosporaceae</taxon>
        <taxon>Actinomadura</taxon>
    </lineage>
</organism>
<keyword evidence="2" id="KW-0472">Membrane</keyword>
<evidence type="ECO:0000256" key="1">
    <source>
        <dbReference type="SAM" id="MobiDB-lite"/>
    </source>
</evidence>
<feature type="region of interest" description="Disordered" evidence="1">
    <location>
        <begin position="1"/>
        <end position="33"/>
    </location>
</feature>
<keyword evidence="2" id="KW-0812">Transmembrane</keyword>
<keyword evidence="4" id="KW-1185">Reference proteome</keyword>
<protein>
    <submittedName>
        <fullName evidence="3">Uncharacterized protein</fullName>
    </submittedName>
</protein>
<feature type="transmembrane region" description="Helical" evidence="2">
    <location>
        <begin position="136"/>
        <end position="159"/>
    </location>
</feature>
<accession>A0ABN3QFG7</accession>
<feature type="transmembrane region" description="Helical" evidence="2">
    <location>
        <begin position="98"/>
        <end position="130"/>
    </location>
</feature>
<gene>
    <name evidence="3" type="ORF">GCM10010411_72040</name>
</gene>
<proteinExistence type="predicted"/>
<evidence type="ECO:0000313" key="3">
    <source>
        <dbReference type="EMBL" id="GAA2625053.1"/>
    </source>
</evidence>
<dbReference type="EMBL" id="BAAATD010000012">
    <property type="protein sequence ID" value="GAA2625053.1"/>
    <property type="molecule type" value="Genomic_DNA"/>
</dbReference>
<keyword evidence="2" id="KW-1133">Transmembrane helix</keyword>
<name>A0ABN3QFG7_9ACTN</name>
<dbReference type="Proteomes" id="UP001501509">
    <property type="component" value="Unassembled WGS sequence"/>
</dbReference>
<sequence length="208" mass="21359">MISSGQHMSTRPDISPGSTQGVPPGGHAEQFHDRGEARVASRAALSTTQAALTAACWGAACWVAVALSVLPPRSEALRAWRTGQLRAGRAAAVAGRTLAAMVFLGLLAGTSALLLALTLVLLLFGAAYLLQGTWPMALLLLGGGAAAYLPALVTGRYVLRQLNQQLPGSITTTLSSAVSTTMAARITTVVPRPSPSTDSSLAQSDRTA</sequence>
<evidence type="ECO:0000256" key="2">
    <source>
        <dbReference type="SAM" id="Phobius"/>
    </source>
</evidence>
<evidence type="ECO:0000313" key="4">
    <source>
        <dbReference type="Proteomes" id="UP001501509"/>
    </source>
</evidence>